<evidence type="ECO:0000256" key="1">
    <source>
        <dbReference type="SAM" id="Coils"/>
    </source>
</evidence>
<gene>
    <name evidence="2" type="ORF">EVOR1521_LOCUS21307</name>
</gene>
<comment type="caution">
    <text evidence="2">The sequence shown here is derived from an EMBL/GenBank/DDBJ whole genome shotgun (WGS) entry which is preliminary data.</text>
</comment>
<name>A0AA36J0B6_9DINO</name>
<reference evidence="2" key="1">
    <citation type="submission" date="2023-08" db="EMBL/GenBank/DDBJ databases">
        <authorList>
            <person name="Chen Y."/>
            <person name="Shah S."/>
            <person name="Dougan E. K."/>
            <person name="Thang M."/>
            <person name="Chan C."/>
        </authorList>
    </citation>
    <scope>NUCLEOTIDE SEQUENCE</scope>
</reference>
<evidence type="ECO:0000313" key="2">
    <source>
        <dbReference type="EMBL" id="CAJ1397255.1"/>
    </source>
</evidence>
<accession>A0AA36J0B6</accession>
<keyword evidence="1" id="KW-0175">Coiled coil</keyword>
<proteinExistence type="predicted"/>
<feature type="coiled-coil region" evidence="1">
    <location>
        <begin position="5"/>
        <end position="43"/>
    </location>
</feature>
<protein>
    <submittedName>
        <fullName evidence="2">Uncharacterized protein</fullName>
    </submittedName>
</protein>
<organism evidence="2 3">
    <name type="scientific">Effrenium voratum</name>
    <dbReference type="NCBI Taxonomy" id="2562239"/>
    <lineage>
        <taxon>Eukaryota</taxon>
        <taxon>Sar</taxon>
        <taxon>Alveolata</taxon>
        <taxon>Dinophyceae</taxon>
        <taxon>Suessiales</taxon>
        <taxon>Symbiodiniaceae</taxon>
        <taxon>Effrenium</taxon>
    </lineage>
</organism>
<dbReference type="Proteomes" id="UP001178507">
    <property type="component" value="Unassembled WGS sequence"/>
</dbReference>
<evidence type="ECO:0000313" key="3">
    <source>
        <dbReference type="Proteomes" id="UP001178507"/>
    </source>
</evidence>
<sequence length="120" mass="13572">MRARLQRVSAERDRMRTERDAARAELEANRQRWAKQLEGMQQMLGQMQDTAQGQPEGQHPLIFDRFMDASDSGLSPVSHMTLEELQAECVVRGLAQSGGLAAVRGRVRVARARERQSLKL</sequence>
<keyword evidence="3" id="KW-1185">Reference proteome</keyword>
<dbReference type="EMBL" id="CAUJNA010003261">
    <property type="protein sequence ID" value="CAJ1397255.1"/>
    <property type="molecule type" value="Genomic_DNA"/>
</dbReference>
<dbReference type="AlphaFoldDB" id="A0AA36J0B6"/>